<dbReference type="EMBL" id="NUSP01000044">
    <property type="protein sequence ID" value="PHD55880.1"/>
    <property type="molecule type" value="Genomic_DNA"/>
</dbReference>
<accession>A0A2C4PUE5</accession>
<reference evidence="1 2" key="1">
    <citation type="submission" date="2017-09" db="EMBL/GenBank/DDBJ databases">
        <title>Large-scale bioinformatics analysis of Bacillus genomes uncovers conserved roles of natural products in bacterial physiology.</title>
        <authorList>
            <consortium name="Agbiome Team Llc"/>
            <person name="Bleich R.M."/>
            <person name="Grubbs K.J."/>
            <person name="Santa Maria K.C."/>
            <person name="Allen S.E."/>
            <person name="Farag S."/>
            <person name="Shank E.A."/>
            <person name="Bowers A."/>
        </authorList>
    </citation>
    <scope>NUCLEOTIDE SEQUENCE [LARGE SCALE GENOMIC DNA]</scope>
    <source>
        <strain evidence="1 2">AFS044295</strain>
    </source>
</reference>
<comment type="caution">
    <text evidence="1">The sequence shown here is derived from an EMBL/GenBank/DDBJ whole genome shotgun (WGS) entry which is preliminary data.</text>
</comment>
<proteinExistence type="predicted"/>
<dbReference type="Proteomes" id="UP000223364">
    <property type="component" value="Unassembled WGS sequence"/>
</dbReference>
<gene>
    <name evidence="1" type="ORF">COF57_29265</name>
</gene>
<evidence type="ECO:0000313" key="1">
    <source>
        <dbReference type="EMBL" id="PHD55880.1"/>
    </source>
</evidence>
<name>A0A2C4PUE5_9BACI</name>
<sequence>MKLKSHFPYVRESDFLCSLIQLNDPFAEQLGVPPQRYQANKKIPPKMKKALFFLRNNRKG</sequence>
<protein>
    <submittedName>
        <fullName evidence="1">Uncharacterized protein</fullName>
    </submittedName>
</protein>
<dbReference type="AlphaFoldDB" id="A0A2C4PUE5"/>
<organism evidence="1 2">
    <name type="scientific">Bacillus wiedmannii</name>
    <dbReference type="NCBI Taxonomy" id="1890302"/>
    <lineage>
        <taxon>Bacteria</taxon>
        <taxon>Bacillati</taxon>
        <taxon>Bacillota</taxon>
        <taxon>Bacilli</taxon>
        <taxon>Bacillales</taxon>
        <taxon>Bacillaceae</taxon>
        <taxon>Bacillus</taxon>
        <taxon>Bacillus cereus group</taxon>
    </lineage>
</organism>
<evidence type="ECO:0000313" key="2">
    <source>
        <dbReference type="Proteomes" id="UP000223364"/>
    </source>
</evidence>